<dbReference type="Proteomes" id="UP000886339">
    <property type="component" value="Unassembled WGS sequence"/>
</dbReference>
<dbReference type="InterPro" id="IPR006016">
    <property type="entry name" value="UspA"/>
</dbReference>
<dbReference type="PANTHER" id="PTHR46268:SF15">
    <property type="entry name" value="UNIVERSAL STRESS PROTEIN HP_0031"/>
    <property type="match status" value="1"/>
</dbReference>
<sequence>MKEYAVDIYKNILAATDFSPAADKAVRRASALAGLTGAKLTVLHVLEHFPEDIPNYSIAPENADPKHFYLDEAKTKLEQTINELEGNGIATDVLASTHSAGREISNYASENDMDLIVLGQQGARGILSLAGSTASSVLHSATVDVLTVRI</sequence>
<gene>
    <name evidence="4" type="ORF">ENJ12_05220</name>
</gene>
<comment type="caution">
    <text evidence="4">The sequence shown here is derived from an EMBL/GenBank/DDBJ whole genome shotgun (WGS) entry which is preliminary data.</text>
</comment>
<comment type="similarity">
    <text evidence="1 2">Belongs to the universal stress protein A family.</text>
</comment>
<organism evidence="4">
    <name type="scientific">Thiolapillus brandeum</name>
    <dbReference type="NCBI Taxonomy" id="1076588"/>
    <lineage>
        <taxon>Bacteria</taxon>
        <taxon>Pseudomonadati</taxon>
        <taxon>Pseudomonadota</taxon>
        <taxon>Gammaproteobacteria</taxon>
        <taxon>Chromatiales</taxon>
        <taxon>Sedimenticolaceae</taxon>
        <taxon>Thiolapillus</taxon>
    </lineage>
</organism>
<dbReference type="EMBL" id="DRLF01000185">
    <property type="protein sequence ID" value="HEC06227.1"/>
    <property type="molecule type" value="Genomic_DNA"/>
</dbReference>
<protein>
    <recommendedName>
        <fullName evidence="2">Universal stress protein</fullName>
    </recommendedName>
</protein>
<dbReference type="Gene3D" id="3.40.50.620">
    <property type="entry name" value="HUPs"/>
    <property type="match status" value="1"/>
</dbReference>
<dbReference type="InterPro" id="IPR006015">
    <property type="entry name" value="Universal_stress_UspA"/>
</dbReference>
<keyword evidence="2" id="KW-0963">Cytoplasm</keyword>
<dbReference type="PIRSF" id="PIRSF006276">
    <property type="entry name" value="UspA"/>
    <property type="match status" value="1"/>
</dbReference>
<feature type="domain" description="UspA" evidence="3">
    <location>
        <begin position="9"/>
        <end position="149"/>
    </location>
</feature>
<dbReference type="GO" id="GO:0005737">
    <property type="term" value="C:cytoplasm"/>
    <property type="evidence" value="ECO:0007669"/>
    <property type="project" value="UniProtKB-SubCell"/>
</dbReference>
<dbReference type="PRINTS" id="PR01438">
    <property type="entry name" value="UNVRSLSTRESS"/>
</dbReference>
<comment type="subcellular location">
    <subcellularLocation>
        <location evidence="2">Cytoplasm</location>
    </subcellularLocation>
</comment>
<proteinExistence type="inferred from homology"/>
<dbReference type="PANTHER" id="PTHR46268">
    <property type="entry name" value="STRESS RESPONSE PROTEIN NHAX"/>
    <property type="match status" value="1"/>
</dbReference>
<name>A0A831WA85_9GAMM</name>
<evidence type="ECO:0000259" key="3">
    <source>
        <dbReference type="Pfam" id="PF00582"/>
    </source>
</evidence>
<accession>A0A831WA85</accession>
<evidence type="ECO:0000313" key="4">
    <source>
        <dbReference type="EMBL" id="HEC06227.1"/>
    </source>
</evidence>
<evidence type="ECO:0000256" key="1">
    <source>
        <dbReference type="ARBA" id="ARBA00008791"/>
    </source>
</evidence>
<dbReference type="SUPFAM" id="SSF52402">
    <property type="entry name" value="Adenine nucleotide alpha hydrolases-like"/>
    <property type="match status" value="1"/>
</dbReference>
<evidence type="ECO:0000256" key="2">
    <source>
        <dbReference type="PIRNR" id="PIRNR006276"/>
    </source>
</evidence>
<dbReference type="CDD" id="cd00293">
    <property type="entry name" value="USP-like"/>
    <property type="match status" value="1"/>
</dbReference>
<reference evidence="4" key="1">
    <citation type="journal article" date="2020" name="mSystems">
        <title>Genome- and Community-Level Interaction Insights into Carbon Utilization and Element Cycling Functions of Hydrothermarchaeota in Hydrothermal Sediment.</title>
        <authorList>
            <person name="Zhou Z."/>
            <person name="Liu Y."/>
            <person name="Xu W."/>
            <person name="Pan J."/>
            <person name="Luo Z.H."/>
            <person name="Li M."/>
        </authorList>
    </citation>
    <scope>NUCLEOTIDE SEQUENCE [LARGE SCALE GENOMIC DNA]</scope>
    <source>
        <strain evidence="4">HyVt-458</strain>
    </source>
</reference>
<dbReference type="AlphaFoldDB" id="A0A831WA85"/>
<dbReference type="InterPro" id="IPR014729">
    <property type="entry name" value="Rossmann-like_a/b/a_fold"/>
</dbReference>
<dbReference type="Pfam" id="PF00582">
    <property type="entry name" value="Usp"/>
    <property type="match status" value="1"/>
</dbReference>